<dbReference type="GO" id="GO:0005524">
    <property type="term" value="F:ATP binding"/>
    <property type="evidence" value="ECO:0007669"/>
    <property type="project" value="UniProtKB-UniRule"/>
</dbReference>
<evidence type="ECO:0000256" key="5">
    <source>
        <dbReference type="ARBA" id="ARBA00022727"/>
    </source>
</evidence>
<dbReference type="GO" id="GO:0006235">
    <property type="term" value="P:dTTP biosynthetic process"/>
    <property type="evidence" value="ECO:0007669"/>
    <property type="project" value="UniProtKB-UniRule"/>
</dbReference>
<keyword evidence="4 11" id="KW-0808">Transferase</keyword>
<dbReference type="Pfam" id="PF02223">
    <property type="entry name" value="Thymidylate_kin"/>
    <property type="match status" value="1"/>
</dbReference>
<dbReference type="InterPro" id="IPR027417">
    <property type="entry name" value="P-loop_NTPase"/>
</dbReference>
<gene>
    <name evidence="11" type="primary">tmk</name>
    <name evidence="13" type="ordered locus">Mthe_1246</name>
</gene>
<dbReference type="OrthoDB" id="43083at2157"/>
<dbReference type="InterPro" id="IPR039430">
    <property type="entry name" value="Thymidylate_kin-like_dom"/>
</dbReference>
<protein>
    <recommendedName>
        <fullName evidence="3 11">Probable thymidylate kinase</fullName>
        <ecNumber evidence="2 11">2.7.4.9</ecNumber>
    </recommendedName>
    <alternativeName>
        <fullName evidence="9 11">dTMP kinase</fullName>
    </alternativeName>
</protein>
<dbReference type="PANTHER" id="PTHR10344">
    <property type="entry name" value="THYMIDYLATE KINASE"/>
    <property type="match status" value="1"/>
</dbReference>
<dbReference type="Gene3D" id="3.40.50.300">
    <property type="entry name" value="P-loop containing nucleotide triphosphate hydrolases"/>
    <property type="match status" value="1"/>
</dbReference>
<dbReference type="SUPFAM" id="SSF52540">
    <property type="entry name" value="P-loop containing nucleoside triphosphate hydrolases"/>
    <property type="match status" value="1"/>
</dbReference>
<dbReference type="GO" id="GO:0006233">
    <property type="term" value="P:dTDP biosynthetic process"/>
    <property type="evidence" value="ECO:0007669"/>
    <property type="project" value="InterPro"/>
</dbReference>
<evidence type="ECO:0000256" key="2">
    <source>
        <dbReference type="ARBA" id="ARBA00012980"/>
    </source>
</evidence>
<dbReference type="InterPro" id="IPR018094">
    <property type="entry name" value="Thymidylate_kinase"/>
</dbReference>
<reference evidence="13 14" key="1">
    <citation type="submission" date="2006-10" db="EMBL/GenBank/DDBJ databases">
        <title>Complete sequence of Methanosaeta thermophila PT.</title>
        <authorList>
            <consortium name="US DOE Joint Genome Institute"/>
            <person name="Copeland A."/>
            <person name="Lucas S."/>
            <person name="Lapidus A."/>
            <person name="Barry K."/>
            <person name="Detter J.C."/>
            <person name="Glavina del Rio T."/>
            <person name="Hammon N."/>
            <person name="Israni S."/>
            <person name="Pitluck S."/>
            <person name="Chain P."/>
            <person name="Malfatti S."/>
            <person name="Shin M."/>
            <person name="Vergez L."/>
            <person name="Schmutz J."/>
            <person name="Larimer F."/>
            <person name="Land M."/>
            <person name="Hauser L."/>
            <person name="Kyrpides N."/>
            <person name="Kim E."/>
            <person name="Smith K.S."/>
            <person name="Ingram-Smith C."/>
            <person name="Richardson P."/>
        </authorList>
    </citation>
    <scope>NUCLEOTIDE SEQUENCE [LARGE SCALE GENOMIC DNA]</scope>
    <source>
        <strain evidence="14">DSM 6194 / JCM 14653 / NBRC 101360 / PT</strain>
    </source>
</reference>
<evidence type="ECO:0000259" key="12">
    <source>
        <dbReference type="Pfam" id="PF02223"/>
    </source>
</evidence>
<dbReference type="PANTHER" id="PTHR10344:SF4">
    <property type="entry name" value="UMP-CMP KINASE 2, MITOCHONDRIAL"/>
    <property type="match status" value="1"/>
</dbReference>
<dbReference type="GO" id="GO:0004798">
    <property type="term" value="F:dTMP kinase activity"/>
    <property type="evidence" value="ECO:0007669"/>
    <property type="project" value="UniProtKB-UniRule"/>
</dbReference>
<comment type="similarity">
    <text evidence="1 11">Belongs to the thymidylate kinase family.</text>
</comment>
<sequence>MRADRGILITLEGIDGAGKTTVARMLRKRFPDFVFTREPTDGPLGEMARRASGFEQLFLFMADHANHLRSCILPSINSGEVVVSDRYIDSRVAYQGALLRRTISMEWIYELHRPWSLMPDLTLLFRIDPSVALMRCKNRGATSIFEMEALLRDVSGNFEILASREPERFVIINAEREISEVAERAASEIERFIQQNERQLGS</sequence>
<evidence type="ECO:0000313" key="14">
    <source>
        <dbReference type="Proteomes" id="UP000000674"/>
    </source>
</evidence>
<evidence type="ECO:0000256" key="8">
    <source>
        <dbReference type="ARBA" id="ARBA00022840"/>
    </source>
</evidence>
<dbReference type="NCBIfam" id="TIGR00041">
    <property type="entry name" value="DTMP_kinase"/>
    <property type="match status" value="1"/>
</dbReference>
<name>A0B8K1_METTP</name>
<dbReference type="GeneID" id="4463177"/>
<dbReference type="Proteomes" id="UP000000674">
    <property type="component" value="Chromosome"/>
</dbReference>
<dbReference type="KEGG" id="mtp:Mthe_1246"/>
<comment type="catalytic activity">
    <reaction evidence="10 11">
        <text>dTMP + ATP = dTDP + ADP</text>
        <dbReference type="Rhea" id="RHEA:13517"/>
        <dbReference type="ChEBI" id="CHEBI:30616"/>
        <dbReference type="ChEBI" id="CHEBI:58369"/>
        <dbReference type="ChEBI" id="CHEBI:63528"/>
        <dbReference type="ChEBI" id="CHEBI:456216"/>
        <dbReference type="EC" id="2.7.4.9"/>
    </reaction>
</comment>
<evidence type="ECO:0000256" key="9">
    <source>
        <dbReference type="ARBA" id="ARBA00029962"/>
    </source>
</evidence>
<evidence type="ECO:0000256" key="10">
    <source>
        <dbReference type="ARBA" id="ARBA00048743"/>
    </source>
</evidence>
<dbReference type="HAMAP" id="MF_00165">
    <property type="entry name" value="Thymidylate_kinase"/>
    <property type="match status" value="1"/>
</dbReference>
<keyword evidence="6 11" id="KW-0547">Nucleotide-binding</keyword>
<keyword evidence="7 11" id="KW-0418">Kinase</keyword>
<dbReference type="EC" id="2.7.4.9" evidence="2 11"/>
<evidence type="ECO:0000313" key="13">
    <source>
        <dbReference type="EMBL" id="ABK15025.1"/>
    </source>
</evidence>
<dbReference type="CDD" id="cd01672">
    <property type="entry name" value="TMPK"/>
    <property type="match status" value="1"/>
</dbReference>
<evidence type="ECO:0000256" key="1">
    <source>
        <dbReference type="ARBA" id="ARBA00009776"/>
    </source>
</evidence>
<accession>A0B8K1</accession>
<dbReference type="STRING" id="349307.Mthe_1246"/>
<organism evidence="13 14">
    <name type="scientific">Methanothrix thermoacetophila (strain DSM 6194 / JCM 14653 / NBRC 101360 / PT)</name>
    <name type="common">Methanosaeta thermophila</name>
    <dbReference type="NCBI Taxonomy" id="349307"/>
    <lineage>
        <taxon>Archaea</taxon>
        <taxon>Methanobacteriati</taxon>
        <taxon>Methanobacteriota</taxon>
        <taxon>Stenosarchaea group</taxon>
        <taxon>Methanomicrobia</taxon>
        <taxon>Methanotrichales</taxon>
        <taxon>Methanotrichaceae</taxon>
        <taxon>Methanothrix</taxon>
    </lineage>
</organism>
<proteinExistence type="inferred from homology"/>
<evidence type="ECO:0000256" key="6">
    <source>
        <dbReference type="ARBA" id="ARBA00022741"/>
    </source>
</evidence>
<feature type="domain" description="Thymidylate kinase-like" evidence="12">
    <location>
        <begin position="11"/>
        <end position="183"/>
    </location>
</feature>
<evidence type="ECO:0000256" key="4">
    <source>
        <dbReference type="ARBA" id="ARBA00022679"/>
    </source>
</evidence>
<keyword evidence="8 11" id="KW-0067">ATP-binding</keyword>
<keyword evidence="14" id="KW-1185">Reference proteome</keyword>
<evidence type="ECO:0000256" key="3">
    <source>
        <dbReference type="ARBA" id="ARBA00013355"/>
    </source>
</evidence>
<evidence type="ECO:0000256" key="11">
    <source>
        <dbReference type="HAMAP-Rule" id="MF_00165"/>
    </source>
</evidence>
<keyword evidence="5 11" id="KW-0545">Nucleotide biosynthesis</keyword>
<dbReference type="RefSeq" id="WP_011696417.1">
    <property type="nucleotide sequence ID" value="NC_008553.1"/>
</dbReference>
<dbReference type="GO" id="GO:0006227">
    <property type="term" value="P:dUDP biosynthetic process"/>
    <property type="evidence" value="ECO:0007669"/>
    <property type="project" value="TreeGrafter"/>
</dbReference>
<evidence type="ECO:0000256" key="7">
    <source>
        <dbReference type="ARBA" id="ARBA00022777"/>
    </source>
</evidence>
<dbReference type="EMBL" id="CP000477">
    <property type="protein sequence ID" value="ABK15025.1"/>
    <property type="molecule type" value="Genomic_DNA"/>
</dbReference>
<dbReference type="HOGENOM" id="CLU_049131_0_2_2"/>
<feature type="binding site" evidence="11">
    <location>
        <begin position="13"/>
        <end position="20"/>
    </location>
    <ligand>
        <name>ATP</name>
        <dbReference type="ChEBI" id="CHEBI:30616"/>
    </ligand>
</feature>
<dbReference type="AlphaFoldDB" id="A0B8K1"/>
<dbReference type="GO" id="GO:0005737">
    <property type="term" value="C:cytoplasm"/>
    <property type="evidence" value="ECO:0007669"/>
    <property type="project" value="TreeGrafter"/>
</dbReference>